<dbReference type="Gene3D" id="2.60.420.10">
    <property type="entry name" value="Maltose phosphorylase, domain 3"/>
    <property type="match status" value="1"/>
</dbReference>
<dbReference type="InterPro" id="IPR017045">
    <property type="entry name" value="Malt_Pase/Glycosyl_Hdrlase"/>
</dbReference>
<evidence type="ECO:0000259" key="7">
    <source>
        <dbReference type="Pfam" id="PF03633"/>
    </source>
</evidence>
<dbReference type="FunFam" id="1.50.10.10:FF:000053">
    <property type="entry name" value="Putative glycosyl hydrolase"/>
    <property type="match status" value="1"/>
</dbReference>
<evidence type="ECO:0000313" key="10">
    <source>
        <dbReference type="Proteomes" id="UP000219193"/>
    </source>
</evidence>
<dbReference type="InterPro" id="IPR008928">
    <property type="entry name" value="6-hairpin_glycosidase_sf"/>
</dbReference>
<dbReference type="InterPro" id="IPR012341">
    <property type="entry name" value="6hp_glycosidase-like_sf"/>
</dbReference>
<feature type="binding site" evidence="5">
    <location>
        <begin position="616"/>
        <end position="617"/>
    </location>
    <ligand>
        <name>substrate</name>
    </ligand>
</feature>
<dbReference type="Gene3D" id="2.70.98.40">
    <property type="entry name" value="Glycoside hydrolase, family 65, N-terminal domain"/>
    <property type="match status" value="1"/>
</dbReference>
<dbReference type="PANTHER" id="PTHR11051:SF8">
    <property type="entry name" value="PROTEIN-GLUCOSYLGALACTOSYLHYDROXYLYSINE GLUCOSIDASE"/>
    <property type="match status" value="1"/>
</dbReference>
<dbReference type="AlphaFoldDB" id="A0A285X780"/>
<keyword evidence="3" id="KW-0808">Transferase</keyword>
<dbReference type="EMBL" id="OCMF01000004">
    <property type="protein sequence ID" value="SOC81138.1"/>
    <property type="molecule type" value="Genomic_DNA"/>
</dbReference>
<dbReference type="GO" id="GO:0030246">
    <property type="term" value="F:carbohydrate binding"/>
    <property type="evidence" value="ECO:0007669"/>
    <property type="project" value="InterPro"/>
</dbReference>
<feature type="domain" description="Glycoside hydrolase family 65 C-terminal" evidence="7">
    <location>
        <begin position="726"/>
        <end position="787"/>
    </location>
</feature>
<dbReference type="SUPFAM" id="SSF74650">
    <property type="entry name" value="Galactose mutarotase-like"/>
    <property type="match status" value="1"/>
</dbReference>
<evidence type="ECO:0000256" key="4">
    <source>
        <dbReference type="PIRSR" id="PIRSR036289-50"/>
    </source>
</evidence>
<dbReference type="OrthoDB" id="9802600at2"/>
<keyword evidence="10" id="KW-1185">Reference proteome</keyword>
<dbReference type="Pfam" id="PF03632">
    <property type="entry name" value="Glyco_hydro_65m"/>
    <property type="match status" value="1"/>
</dbReference>
<dbReference type="InterPro" id="IPR005196">
    <property type="entry name" value="Glyco_hydro_65_N"/>
</dbReference>
<dbReference type="PANTHER" id="PTHR11051">
    <property type="entry name" value="GLYCOSYL HYDROLASE-RELATED"/>
    <property type="match status" value="1"/>
</dbReference>
<dbReference type="PIRSF" id="PIRSF036289">
    <property type="entry name" value="Glycosyl_hydrolase_malt_phosph"/>
    <property type="match status" value="1"/>
</dbReference>
<evidence type="ECO:0000313" key="9">
    <source>
        <dbReference type="EMBL" id="SOC81138.1"/>
    </source>
</evidence>
<keyword evidence="9" id="KW-0378">Hydrolase</keyword>
<evidence type="ECO:0000259" key="8">
    <source>
        <dbReference type="Pfam" id="PF03636"/>
    </source>
</evidence>
<dbReference type="InterPro" id="IPR005194">
    <property type="entry name" value="Glyco_hydro_65_C"/>
</dbReference>
<dbReference type="GO" id="GO:0004553">
    <property type="term" value="F:hydrolase activity, hydrolyzing O-glycosyl compounds"/>
    <property type="evidence" value="ECO:0007669"/>
    <property type="project" value="TreeGrafter"/>
</dbReference>
<dbReference type="GO" id="GO:0005975">
    <property type="term" value="P:carbohydrate metabolic process"/>
    <property type="evidence" value="ECO:0007669"/>
    <property type="project" value="InterPro"/>
</dbReference>
<protein>
    <submittedName>
        <fullName evidence="9">Trehalose and maltose hydrolase (Possible phosphorylase)</fullName>
    </submittedName>
</protein>
<dbReference type="InterPro" id="IPR005195">
    <property type="entry name" value="Glyco_hydro_65_M"/>
</dbReference>
<feature type="binding site" evidence="5">
    <location>
        <begin position="355"/>
        <end position="356"/>
    </location>
    <ligand>
        <name>substrate</name>
    </ligand>
</feature>
<gene>
    <name evidence="9" type="ORF">SAMN06296241_2710</name>
</gene>
<dbReference type="RefSeq" id="WP_097056912.1">
    <property type="nucleotide sequence ID" value="NZ_OCMF01000004.1"/>
</dbReference>
<dbReference type="Pfam" id="PF03633">
    <property type="entry name" value="Glyco_hydro_65C"/>
    <property type="match status" value="1"/>
</dbReference>
<sequence>MKDWIIKYSGYSPQEEPLREALCTVGNGYFATRAAAEGAVAGGNHYPGTYLAGGYNRLETTIAGRVIENEDLVNWPDWTLLKFKVANGDWLDIDAVEVLNLEQSLNLKEGILDRRMRIRDKEGRETQINSSRIVSMSEMHLAAIEWQLQPLNWEGQLTIQSALNGQVMNSGVARYRALNGQHLIPLGTGSFEEDGIYLKVRSSQSEIVMVQACRTQISFDLYEPSVERTNIIEEDFVAQELNFHALENKVIKMEKLVSIYTSRDMAIADPLCEAKKSVKRTPGFDQLLFYHKLAWEELWGQSDIVLEADGNDDQLLLRLHIFHLFQTFSLKTIDEDVGIPARGWHGEAYRGHIFWDELFIFPFYNISIPELTRALLMYRYRRLTEARFAAAKEGYKGAMFPWQSGSNGREETQVLHLNPESGNWLPDHTHLQRHVNSAIAYNVWQYFQVSGDLQFLSFYGAELMLEIAKFWASKVSYNEEKGKYEIHEVVGPDEYHTSYPNSSAPGLRNNAYTNVMAVWTLQHALLVIEKLNDRRAGDLLRLLGINEEELSRWKTICCNMLIPFVKDGKIIEQFEGFDKLKELDWKHYRSKFGETMRLDRILEKEGDDVSNYKAVKQPDVLMLFFLFSSEELKELFDLMGYNFDPKEQIALNIDYYQRITSHGSTLSKVVYSWVYARSHREESWHDFKEALLSDFSDIQGGTTAEGIHLGAMAGTVDLIHRCYTGMEFKKERLYFNPGLPSNVKQISFRCRYRRHWLEVTLTQDSLSLKSNGGWKDDIRVVVNEEEFKMRKGEEKTFTYRKKEV</sequence>
<feature type="domain" description="Glycoside hydrolase family 65 N-terminal" evidence="8">
    <location>
        <begin position="8"/>
        <end position="263"/>
    </location>
</feature>
<organism evidence="9 10">
    <name type="scientific">Salinimicrobium sediminis</name>
    <dbReference type="NCBI Taxonomy" id="1343891"/>
    <lineage>
        <taxon>Bacteria</taxon>
        <taxon>Pseudomonadati</taxon>
        <taxon>Bacteroidota</taxon>
        <taxon>Flavobacteriia</taxon>
        <taxon>Flavobacteriales</taxon>
        <taxon>Flavobacteriaceae</taxon>
        <taxon>Salinimicrobium</taxon>
    </lineage>
</organism>
<proteinExistence type="inferred from homology"/>
<evidence type="ECO:0000256" key="1">
    <source>
        <dbReference type="ARBA" id="ARBA00006768"/>
    </source>
</evidence>
<keyword evidence="2" id="KW-0328">Glycosyltransferase</keyword>
<feature type="domain" description="Glycoside hydrolase family 65 central catalytic" evidence="6">
    <location>
        <begin position="318"/>
        <end position="716"/>
    </location>
</feature>
<reference evidence="10" key="1">
    <citation type="submission" date="2017-09" db="EMBL/GenBank/DDBJ databases">
        <authorList>
            <person name="Varghese N."/>
            <person name="Submissions S."/>
        </authorList>
    </citation>
    <scope>NUCLEOTIDE SEQUENCE [LARGE SCALE GENOMIC DNA]</scope>
    <source>
        <strain evidence="10">CGMCC 1.12641</strain>
    </source>
</reference>
<comment type="similarity">
    <text evidence="1">Belongs to the glycosyl hydrolase 65 family.</text>
</comment>
<dbReference type="GO" id="GO:0016757">
    <property type="term" value="F:glycosyltransferase activity"/>
    <property type="evidence" value="ECO:0007669"/>
    <property type="project" value="UniProtKB-KW"/>
</dbReference>
<evidence type="ECO:0000256" key="3">
    <source>
        <dbReference type="ARBA" id="ARBA00022679"/>
    </source>
</evidence>
<name>A0A285X780_9FLAO</name>
<dbReference type="Pfam" id="PF03636">
    <property type="entry name" value="Glyco_hydro_65N"/>
    <property type="match status" value="1"/>
</dbReference>
<feature type="active site" description="Proton donor" evidence="4">
    <location>
        <position position="494"/>
    </location>
</feature>
<accession>A0A285X780</accession>
<evidence type="ECO:0000256" key="2">
    <source>
        <dbReference type="ARBA" id="ARBA00022676"/>
    </source>
</evidence>
<dbReference type="InterPro" id="IPR011013">
    <property type="entry name" value="Gal_mutarotase_sf_dom"/>
</dbReference>
<dbReference type="Proteomes" id="UP000219193">
    <property type="component" value="Unassembled WGS sequence"/>
</dbReference>
<dbReference type="Gene3D" id="1.50.10.10">
    <property type="match status" value="1"/>
</dbReference>
<evidence type="ECO:0000259" key="6">
    <source>
        <dbReference type="Pfam" id="PF03632"/>
    </source>
</evidence>
<dbReference type="InterPro" id="IPR037018">
    <property type="entry name" value="GH65_N"/>
</dbReference>
<dbReference type="SUPFAM" id="SSF48208">
    <property type="entry name" value="Six-hairpin glycosidases"/>
    <property type="match status" value="1"/>
</dbReference>
<evidence type="ECO:0000256" key="5">
    <source>
        <dbReference type="PIRSR" id="PIRSR036289-51"/>
    </source>
</evidence>